<sequence length="635" mass="69183">MTSPKEKKANKDDLEKGIAYFWRSINLTPRIRSFALGDGIAEVALGNHHTLLLTFNSQLLSVGENSFGQLGLGDFKARCEPTVLDFFREKCVIEIACGGHHSGVICKNSEVFFWGNSSSGQCGRGQVQMLEEPCIIDFQPNDNPPGNNESLASEQCETTRKRTIIKQIACGESHSLALSTTGEVWSWGTGCQLGQGVENEKADIPTKVDFLSGKNVTSIVCGAYHSLAIVQENRSYPTFVVCQSESVASNPEQKPKRKISRGRFRRQSKETRRKSQTSLKHEAQNGKKGVTAQPNPEKSTRTYLSYEPVTCSETIGNSYDAGISEQTTQQKENQPKEAVAERLNIDSLYDDYVDCDYPLSQIACNEMAVIRDNTSLVMSDSDEATVDNFFDISLDTAKSLPNSTESTSNILYSSTSPLFKSSPSNSGNFSFLSDSDSEQDNVMKSGVERKSEEGSLAGRISSGFYSGLTTRLIRSDVNLSKLTSAVMGSVTGIFVGSAPGQLNLRDSPEAFTSTKPCERCGLVGLCLCDSGSSKFRLTGANTQVWSWGRGGCGQLGLGDTEDRASVVESLLLSLCAGQLSLSISPSPPISRFFKYCDDSRVIATHRVAMKTFVLGSVYNKAPPAFQTPFLKLMDF</sequence>
<dbReference type="InterPro" id="IPR009091">
    <property type="entry name" value="RCC1/BLIP-II"/>
</dbReference>
<evidence type="ECO:0000256" key="1">
    <source>
        <dbReference type="ARBA" id="ARBA00022737"/>
    </source>
</evidence>
<feature type="repeat" description="RCC1" evidence="2">
    <location>
        <begin position="182"/>
        <end position="232"/>
    </location>
</feature>
<feature type="region of interest" description="Disordered" evidence="3">
    <location>
        <begin position="430"/>
        <end position="454"/>
    </location>
</feature>
<dbReference type="PANTHER" id="PTHR22870:SF408">
    <property type="entry name" value="OS09G0560450 PROTEIN"/>
    <property type="match status" value="1"/>
</dbReference>
<evidence type="ECO:0000256" key="2">
    <source>
        <dbReference type="PROSITE-ProRule" id="PRU00235"/>
    </source>
</evidence>
<keyword evidence="1" id="KW-0677">Repeat</keyword>
<dbReference type="InterPro" id="IPR051210">
    <property type="entry name" value="Ub_ligase/GEF_domain"/>
</dbReference>
<keyword evidence="5" id="KW-1185">Reference proteome</keyword>
<dbReference type="InterPro" id="IPR000408">
    <property type="entry name" value="Reg_chr_condens"/>
</dbReference>
<gene>
    <name evidence="4" type="ORF">P5673_016862</name>
</gene>
<evidence type="ECO:0000313" key="5">
    <source>
        <dbReference type="Proteomes" id="UP001249851"/>
    </source>
</evidence>
<dbReference type="PANTHER" id="PTHR22870">
    <property type="entry name" value="REGULATOR OF CHROMOSOME CONDENSATION"/>
    <property type="match status" value="1"/>
</dbReference>
<dbReference type="Pfam" id="PF00415">
    <property type="entry name" value="RCC1"/>
    <property type="match status" value="3"/>
</dbReference>
<evidence type="ECO:0000313" key="4">
    <source>
        <dbReference type="EMBL" id="KAK2560503.1"/>
    </source>
</evidence>
<feature type="compositionally biased region" description="Polar residues" evidence="3">
    <location>
        <begin position="292"/>
        <end position="301"/>
    </location>
</feature>
<accession>A0AAD9QFT0</accession>
<dbReference type="PROSITE" id="PS00626">
    <property type="entry name" value="RCC1_2"/>
    <property type="match status" value="1"/>
</dbReference>
<feature type="repeat" description="RCC1" evidence="2">
    <location>
        <begin position="109"/>
        <end position="181"/>
    </location>
</feature>
<organism evidence="4 5">
    <name type="scientific">Acropora cervicornis</name>
    <name type="common">Staghorn coral</name>
    <dbReference type="NCBI Taxonomy" id="6130"/>
    <lineage>
        <taxon>Eukaryota</taxon>
        <taxon>Metazoa</taxon>
        <taxon>Cnidaria</taxon>
        <taxon>Anthozoa</taxon>
        <taxon>Hexacorallia</taxon>
        <taxon>Scleractinia</taxon>
        <taxon>Astrocoeniina</taxon>
        <taxon>Acroporidae</taxon>
        <taxon>Acropora</taxon>
    </lineage>
</organism>
<feature type="region of interest" description="Disordered" evidence="3">
    <location>
        <begin position="245"/>
        <end position="301"/>
    </location>
</feature>
<feature type="compositionally biased region" description="Basic residues" evidence="3">
    <location>
        <begin position="255"/>
        <end position="275"/>
    </location>
</feature>
<protein>
    <submittedName>
        <fullName evidence="4">Alsin</fullName>
    </submittedName>
</protein>
<name>A0AAD9QFT0_ACRCE</name>
<feature type="repeat" description="RCC1" evidence="2">
    <location>
        <begin position="57"/>
        <end position="108"/>
    </location>
</feature>
<reference evidence="4" key="2">
    <citation type="journal article" date="2023" name="Science">
        <title>Genomic signatures of disease resistance in endangered staghorn corals.</title>
        <authorList>
            <person name="Vollmer S.V."/>
            <person name="Selwyn J.D."/>
            <person name="Despard B.A."/>
            <person name="Roesel C.L."/>
        </authorList>
    </citation>
    <scope>NUCLEOTIDE SEQUENCE</scope>
    <source>
        <strain evidence="4">K2</strain>
    </source>
</reference>
<dbReference type="PRINTS" id="PR00633">
    <property type="entry name" value="RCCNDNSATION"/>
</dbReference>
<dbReference type="Proteomes" id="UP001249851">
    <property type="component" value="Unassembled WGS sequence"/>
</dbReference>
<dbReference type="EMBL" id="JARQWQ010000036">
    <property type="protein sequence ID" value="KAK2560503.1"/>
    <property type="molecule type" value="Genomic_DNA"/>
</dbReference>
<reference evidence="4" key="1">
    <citation type="journal article" date="2023" name="G3 (Bethesda)">
        <title>Whole genome assembly and annotation of the endangered Caribbean coral Acropora cervicornis.</title>
        <authorList>
            <person name="Selwyn J.D."/>
            <person name="Vollmer S.V."/>
        </authorList>
    </citation>
    <scope>NUCLEOTIDE SEQUENCE</scope>
    <source>
        <strain evidence="4">K2</strain>
    </source>
</reference>
<dbReference type="SUPFAM" id="SSF50985">
    <property type="entry name" value="RCC1/BLIP-II"/>
    <property type="match status" value="2"/>
</dbReference>
<comment type="caution">
    <text evidence="4">The sequence shown here is derived from an EMBL/GenBank/DDBJ whole genome shotgun (WGS) entry which is preliminary data.</text>
</comment>
<proteinExistence type="predicted"/>
<dbReference type="PROSITE" id="PS50012">
    <property type="entry name" value="RCC1_3"/>
    <property type="match status" value="3"/>
</dbReference>
<evidence type="ECO:0000256" key="3">
    <source>
        <dbReference type="SAM" id="MobiDB-lite"/>
    </source>
</evidence>
<dbReference type="Gene3D" id="2.130.10.30">
    <property type="entry name" value="Regulator of chromosome condensation 1/beta-lactamase-inhibitor protein II"/>
    <property type="match status" value="1"/>
</dbReference>
<dbReference type="AlphaFoldDB" id="A0AAD9QFT0"/>